<sequence length="360" mass="40321">MFQKTAPLFSGCRAIEDRFTGETFKVCKPNTLWNATVVNGVHVSQTSIWKKVAIDLNSTGSEDIKRVHIDPSLCLPTYPSFFPASPFVYFPNRVNLSPPSEIQYYFRGCRDILDALTGERHKICKPTSFWSANGGGLADRPWQTAVVDLAAASSEDYKHPEQCILFCSSLNIVRFQLMFAASPPDHWGDYQHVVGSDESLWNASALHEHSPDWHLASIDVERTTDFKVPELAFLVSRVHLFYSCISVRHPETGELMPACSDEALWNSSLHGQKEQTGWRSVSIDMNKAIDFKTAHYMAKRLVDGDEYSTIDNVRSCTDEGSNEDLWNTTVSPVSYPSAAAWQMATVDISMANVSDFKVCT</sequence>
<evidence type="ECO:0000313" key="2">
    <source>
        <dbReference type="Proteomes" id="UP000281553"/>
    </source>
</evidence>
<accession>A0A3P7LM71</accession>
<protein>
    <submittedName>
        <fullName evidence="1">Uncharacterized protein</fullName>
    </submittedName>
</protein>
<name>A0A3P7LM71_DIBLA</name>
<reference evidence="1 2" key="1">
    <citation type="submission" date="2018-11" db="EMBL/GenBank/DDBJ databases">
        <authorList>
            <consortium name="Pathogen Informatics"/>
        </authorList>
    </citation>
    <scope>NUCLEOTIDE SEQUENCE [LARGE SCALE GENOMIC DNA]</scope>
</reference>
<organism evidence="1 2">
    <name type="scientific">Dibothriocephalus latus</name>
    <name type="common">Fish tapeworm</name>
    <name type="synonym">Diphyllobothrium latum</name>
    <dbReference type="NCBI Taxonomy" id="60516"/>
    <lineage>
        <taxon>Eukaryota</taxon>
        <taxon>Metazoa</taxon>
        <taxon>Spiralia</taxon>
        <taxon>Lophotrochozoa</taxon>
        <taxon>Platyhelminthes</taxon>
        <taxon>Cestoda</taxon>
        <taxon>Eucestoda</taxon>
        <taxon>Diphyllobothriidea</taxon>
        <taxon>Diphyllobothriidae</taxon>
        <taxon>Dibothriocephalus</taxon>
    </lineage>
</organism>
<dbReference type="EMBL" id="UYRU01052791">
    <property type="protein sequence ID" value="VDN12013.1"/>
    <property type="molecule type" value="Genomic_DNA"/>
</dbReference>
<proteinExistence type="predicted"/>
<dbReference type="AlphaFoldDB" id="A0A3P7LM71"/>
<gene>
    <name evidence="1" type="ORF">DILT_LOCUS7844</name>
</gene>
<keyword evidence="2" id="KW-1185">Reference proteome</keyword>
<dbReference type="Proteomes" id="UP000281553">
    <property type="component" value="Unassembled WGS sequence"/>
</dbReference>
<evidence type="ECO:0000313" key="1">
    <source>
        <dbReference type="EMBL" id="VDN12013.1"/>
    </source>
</evidence>